<dbReference type="Proteomes" id="UP001249291">
    <property type="component" value="Unassembled WGS sequence"/>
</dbReference>
<evidence type="ECO:0000313" key="1">
    <source>
        <dbReference type="EMBL" id="MDR6142038.1"/>
    </source>
</evidence>
<dbReference type="EMBL" id="JAVIZQ010000001">
    <property type="protein sequence ID" value="MDR6142038.1"/>
    <property type="molecule type" value="Genomic_DNA"/>
</dbReference>
<dbReference type="RefSeq" id="WP_309689689.1">
    <property type="nucleotide sequence ID" value="NZ_JAVIZQ010000001.1"/>
</dbReference>
<keyword evidence="2" id="KW-1185">Reference proteome</keyword>
<name>A0ABU1HPT7_9MICO</name>
<dbReference type="Pfam" id="PF12691">
    <property type="entry name" value="Phage_tail_terminator_6"/>
    <property type="match status" value="1"/>
</dbReference>
<dbReference type="InterPro" id="IPR024411">
    <property type="entry name" value="Tail_terminator_phage"/>
</dbReference>
<organism evidence="1 2">
    <name type="scientific">Microbacterium foliorum</name>
    <dbReference type="NCBI Taxonomy" id="104336"/>
    <lineage>
        <taxon>Bacteria</taxon>
        <taxon>Bacillati</taxon>
        <taxon>Actinomycetota</taxon>
        <taxon>Actinomycetes</taxon>
        <taxon>Micrococcales</taxon>
        <taxon>Microbacteriaceae</taxon>
        <taxon>Microbacterium</taxon>
    </lineage>
</organism>
<proteinExistence type="predicted"/>
<comment type="caution">
    <text evidence="1">The sequence shown here is derived from an EMBL/GenBank/DDBJ whole genome shotgun (WGS) entry which is preliminary data.</text>
</comment>
<sequence>MDDETLTERLCQILGALPSFAYRPGDNDPLPTADEIGVFYGRIADTPDRAVGVRVYGALDDRYLHRRRVQVWIRGGRRDPAGADRIAGVIFRRLDKLSREGGINGIRRESVAALGADDNDREQRSENYLITLDNEEALQ</sequence>
<gene>
    <name evidence="1" type="ORF">QE375_001592</name>
</gene>
<reference evidence="1 2" key="1">
    <citation type="submission" date="2023-08" db="EMBL/GenBank/DDBJ databases">
        <title>Functional and genomic diversity of the sorghum phyllosphere microbiome.</title>
        <authorList>
            <person name="Shade A."/>
        </authorList>
    </citation>
    <scope>NUCLEOTIDE SEQUENCE [LARGE SCALE GENOMIC DNA]</scope>
    <source>
        <strain evidence="1 2">SORGH_AS_0445</strain>
    </source>
</reference>
<protein>
    <recommendedName>
        <fullName evidence="3">DUF3168 domain-containing protein</fullName>
    </recommendedName>
</protein>
<accession>A0ABU1HPT7</accession>
<evidence type="ECO:0000313" key="2">
    <source>
        <dbReference type="Proteomes" id="UP001249291"/>
    </source>
</evidence>
<evidence type="ECO:0008006" key="3">
    <source>
        <dbReference type="Google" id="ProtNLM"/>
    </source>
</evidence>